<keyword evidence="3" id="KW-1185">Reference proteome</keyword>
<name>A0A1G7INZ8_9SPHI</name>
<dbReference type="Proteomes" id="UP000199072">
    <property type="component" value="Unassembled WGS sequence"/>
</dbReference>
<keyword evidence="1" id="KW-0812">Transmembrane</keyword>
<evidence type="ECO:0000313" key="2">
    <source>
        <dbReference type="EMBL" id="SDF14482.1"/>
    </source>
</evidence>
<organism evidence="2 3">
    <name type="scientific">Mucilaginibacter pineti</name>
    <dbReference type="NCBI Taxonomy" id="1391627"/>
    <lineage>
        <taxon>Bacteria</taxon>
        <taxon>Pseudomonadati</taxon>
        <taxon>Bacteroidota</taxon>
        <taxon>Sphingobacteriia</taxon>
        <taxon>Sphingobacteriales</taxon>
        <taxon>Sphingobacteriaceae</taxon>
        <taxon>Mucilaginibacter</taxon>
    </lineage>
</organism>
<dbReference type="STRING" id="1391627.SAMN05216464_113107"/>
<sequence>MFKLIRKKENTTRLHPAAEKLAETMADRILSMKSSCAARLDRLVNPRPLYQKKAILIVAGMIAACWCLYLIIRGVIR</sequence>
<accession>A0A1G7INZ8</accession>
<dbReference type="AlphaFoldDB" id="A0A1G7INZ8"/>
<protein>
    <submittedName>
        <fullName evidence="2">Uncharacterized protein</fullName>
    </submittedName>
</protein>
<dbReference type="RefSeq" id="WP_091153247.1">
    <property type="nucleotide sequence ID" value="NZ_FNAI01000013.1"/>
</dbReference>
<feature type="transmembrane region" description="Helical" evidence="1">
    <location>
        <begin position="54"/>
        <end position="76"/>
    </location>
</feature>
<keyword evidence="1" id="KW-0472">Membrane</keyword>
<proteinExistence type="predicted"/>
<reference evidence="2 3" key="1">
    <citation type="submission" date="2016-10" db="EMBL/GenBank/DDBJ databases">
        <authorList>
            <person name="de Groot N.N."/>
        </authorList>
    </citation>
    <scope>NUCLEOTIDE SEQUENCE [LARGE SCALE GENOMIC DNA]</scope>
    <source>
        <strain evidence="2 3">47C3B</strain>
    </source>
</reference>
<evidence type="ECO:0000313" key="3">
    <source>
        <dbReference type="Proteomes" id="UP000199072"/>
    </source>
</evidence>
<gene>
    <name evidence="2" type="ORF">SAMN05216464_113107</name>
</gene>
<dbReference type="EMBL" id="FNAI01000013">
    <property type="protein sequence ID" value="SDF14482.1"/>
    <property type="molecule type" value="Genomic_DNA"/>
</dbReference>
<evidence type="ECO:0000256" key="1">
    <source>
        <dbReference type="SAM" id="Phobius"/>
    </source>
</evidence>
<keyword evidence="1" id="KW-1133">Transmembrane helix</keyword>